<evidence type="ECO:0000313" key="2">
    <source>
        <dbReference type="EMBL" id="UVI38703.1"/>
    </source>
</evidence>
<feature type="signal peptide" evidence="1">
    <location>
        <begin position="1"/>
        <end position="22"/>
    </location>
</feature>
<evidence type="ECO:0000256" key="1">
    <source>
        <dbReference type="SAM" id="SignalP"/>
    </source>
</evidence>
<keyword evidence="3" id="KW-1185">Reference proteome</keyword>
<dbReference type="Pfam" id="PF13650">
    <property type="entry name" value="Asp_protease_2"/>
    <property type="match status" value="1"/>
</dbReference>
<organism evidence="2 3">
    <name type="scientific">Qipengyuania spongiae</name>
    <dbReference type="NCBI Taxonomy" id="2909673"/>
    <lineage>
        <taxon>Bacteria</taxon>
        <taxon>Pseudomonadati</taxon>
        <taxon>Pseudomonadota</taxon>
        <taxon>Alphaproteobacteria</taxon>
        <taxon>Sphingomonadales</taxon>
        <taxon>Erythrobacteraceae</taxon>
        <taxon>Qipengyuania</taxon>
    </lineage>
</organism>
<proteinExistence type="predicted"/>
<dbReference type="InterPro" id="IPR021109">
    <property type="entry name" value="Peptidase_aspartic_dom_sf"/>
</dbReference>
<dbReference type="Gene3D" id="2.40.70.10">
    <property type="entry name" value="Acid Proteases"/>
    <property type="match status" value="2"/>
</dbReference>
<sequence>MSVNLKSLLTLSVASLLISVHASPVFSQELVEKSRVKVNISFESADSRAPLKFETIKGIILFEVYVNGVKTYGMLDNEIGRSVIDVELAQRLGLKISENDAKVSTQNGDLNQYVVDSVHVSLPGQLTIDAPSYAINLQGISRHIGKEIGFVLGKDYFSELIFIISNKNKSLRIGPPGSMNGIEGQRFLPVHPQNGTVPIEVDGEVFNLNIDTGSTESVGFRQKPWDRMGSATSRESFLMAAGSGRVSKVPYSRGHSISVNGHRLDDQRLSLTLFHGDEGDGVIGMGVLKNFDLVFNYSDNKIWVFPIVQ</sequence>
<name>A0ABY5T013_9SPHN</name>
<dbReference type="Proteomes" id="UP001065265">
    <property type="component" value="Chromosome"/>
</dbReference>
<feature type="chain" id="PRO_5046329451" evidence="1">
    <location>
        <begin position="23"/>
        <end position="309"/>
    </location>
</feature>
<reference evidence="2" key="1">
    <citation type="submission" date="2022-02" db="EMBL/GenBank/DDBJ databases">
        <title>Qipengyuania spongiae sp. nov., isolated from marine sponge.</title>
        <authorList>
            <person name="Li Z."/>
            <person name="Zhang M."/>
        </authorList>
    </citation>
    <scope>NUCLEOTIDE SEQUENCE</scope>
    <source>
        <strain evidence="2">PHS-Z21</strain>
    </source>
</reference>
<evidence type="ECO:0000313" key="3">
    <source>
        <dbReference type="Proteomes" id="UP001065265"/>
    </source>
</evidence>
<dbReference type="SUPFAM" id="SSF50630">
    <property type="entry name" value="Acid proteases"/>
    <property type="match status" value="1"/>
</dbReference>
<protein>
    <submittedName>
        <fullName evidence="2">Retropepsin-like domain-containing protein</fullName>
    </submittedName>
</protein>
<gene>
    <name evidence="2" type="ORF">L1F33_10640</name>
</gene>
<dbReference type="EMBL" id="CP092471">
    <property type="protein sequence ID" value="UVI38703.1"/>
    <property type="molecule type" value="Genomic_DNA"/>
</dbReference>
<keyword evidence="1" id="KW-0732">Signal</keyword>
<dbReference type="RefSeq" id="WP_265557876.1">
    <property type="nucleotide sequence ID" value="NZ_CP092471.1"/>
</dbReference>
<accession>A0ABY5T013</accession>